<name>A0ABR9HXE9_9PSEU</name>
<evidence type="ECO:0000313" key="1">
    <source>
        <dbReference type="EMBL" id="MBE1495382.1"/>
    </source>
</evidence>
<dbReference type="EMBL" id="JADBEG010000001">
    <property type="protein sequence ID" value="MBE1495382.1"/>
    <property type="molecule type" value="Genomic_DNA"/>
</dbReference>
<protein>
    <submittedName>
        <fullName evidence="1">Uncharacterized protein</fullName>
    </submittedName>
</protein>
<organism evidence="1 2">
    <name type="scientific">Amycolatopsis lexingtonensis</name>
    <dbReference type="NCBI Taxonomy" id="218822"/>
    <lineage>
        <taxon>Bacteria</taxon>
        <taxon>Bacillati</taxon>
        <taxon>Actinomycetota</taxon>
        <taxon>Actinomycetes</taxon>
        <taxon>Pseudonocardiales</taxon>
        <taxon>Pseudonocardiaceae</taxon>
        <taxon>Amycolatopsis</taxon>
    </lineage>
</organism>
<comment type="caution">
    <text evidence="1">The sequence shown here is derived from an EMBL/GenBank/DDBJ whole genome shotgun (WGS) entry which is preliminary data.</text>
</comment>
<sequence length="49" mass="5698">MAPRLAGDEAQRGRWIDVRYRAGQKRALLDELLDLVAVHAPYLRVRYAF</sequence>
<accession>A0ABR9HXE9</accession>
<proteinExistence type="predicted"/>
<evidence type="ECO:0000313" key="2">
    <source>
        <dbReference type="Proteomes" id="UP000631670"/>
    </source>
</evidence>
<gene>
    <name evidence="1" type="ORF">H4696_002482</name>
</gene>
<dbReference type="Proteomes" id="UP000631670">
    <property type="component" value="Unassembled WGS sequence"/>
</dbReference>
<reference evidence="1 2" key="1">
    <citation type="submission" date="2020-10" db="EMBL/GenBank/DDBJ databases">
        <title>Sequencing the genomes of 1000 actinobacteria strains.</title>
        <authorList>
            <person name="Klenk H.-P."/>
        </authorList>
    </citation>
    <scope>NUCLEOTIDE SEQUENCE [LARGE SCALE GENOMIC DNA]</scope>
    <source>
        <strain evidence="1 2">DSM 44653</strain>
    </source>
</reference>
<dbReference type="RefSeq" id="WP_192782266.1">
    <property type="nucleotide sequence ID" value="NZ_JADBEG010000001.1"/>
</dbReference>
<keyword evidence="2" id="KW-1185">Reference proteome</keyword>